<dbReference type="InterPro" id="IPR035584">
    <property type="entry name" value="PurF_N"/>
</dbReference>
<comment type="pathway">
    <text evidence="1 7 8">Purine metabolism; IMP biosynthesis via de novo pathway; N(1)-(5-phospho-D-ribosyl)glycinamide from 5-phospho-alpha-D-ribose 1-diphosphate: step 1/2.</text>
</comment>
<comment type="caution">
    <text evidence="7">Lacks conserved residue(s) required for the propagation of feature annotation.</text>
</comment>
<evidence type="ECO:0000256" key="4">
    <source>
        <dbReference type="ARBA" id="ARBA00022679"/>
    </source>
</evidence>
<dbReference type="GO" id="GO:0009113">
    <property type="term" value="P:purine nucleobase biosynthetic process"/>
    <property type="evidence" value="ECO:0007669"/>
    <property type="project" value="UniProtKB-UniRule"/>
</dbReference>
<keyword evidence="3 7" id="KW-0328">Glycosyltransferase</keyword>
<evidence type="ECO:0000313" key="13">
    <source>
        <dbReference type="Proteomes" id="UP000678281"/>
    </source>
</evidence>
<feature type="region of interest" description="Disordered" evidence="10">
    <location>
        <begin position="478"/>
        <end position="500"/>
    </location>
</feature>
<evidence type="ECO:0000256" key="2">
    <source>
        <dbReference type="ARBA" id="ARBA00010138"/>
    </source>
</evidence>
<dbReference type="CDD" id="cd06223">
    <property type="entry name" value="PRTases_typeI"/>
    <property type="match status" value="1"/>
</dbReference>
<dbReference type="HAMAP" id="MF_01931">
    <property type="entry name" value="PurF"/>
    <property type="match status" value="1"/>
</dbReference>
<sequence>MESPLNHPNDDRFDLDGDTLHEECGVFGILGHSDASTLTALGLHALQHRGQEAAGIVSFDGRQFYAEKRMGLVGDHYTDPALLAKLPGTMAMGHTRYSTTGEVALRNVQPLFAELGDGGIAIAHNGNFTNGLTLRRQIIATGAICQSTSDTEVVLHLVARSRHSSTTDRFIDAIRQMEGGYAMLAMTRTKLIAARDPIGIRPLVMGELDGKPIFCSETCALDMIGAKYIRDVENGEVVICETQPDGSISIEARKPARPTPERPCLFEYVYFARPDSVVSGRSVYGARKRMGMNLAKEAPVDADVVVPVPDGGTPAAIGYAQASGIPFELGIIRNHYVGRTFIEPTQSIRAFGVKLKHSANRAEIAGKRVVLIDDSIVRGTTSLKIVQMIRDAGATEVHIRVASPMIYHSDYYGIDTPDPEMLLANQHETLESMCKFIGADSLEFLSIDGLYEAVGGEKRNDQAPQFTDHYFTGDYPTQLTDLTGRDKNEPKKVSLLKEAG</sequence>
<keyword evidence="6 7" id="KW-0315">Glutamine amidotransferase</keyword>
<comment type="function">
    <text evidence="7">Catalyzes the formation of phosphoribosylamine from phosphoribosylpyrophosphate (PRPP) and glutamine.</text>
</comment>
<evidence type="ECO:0000256" key="6">
    <source>
        <dbReference type="ARBA" id="ARBA00022962"/>
    </source>
</evidence>
<feature type="compositionally biased region" description="Basic and acidic residues" evidence="10">
    <location>
        <begin position="483"/>
        <end position="492"/>
    </location>
</feature>
<dbReference type="PIRSF" id="PIRSF000485">
    <property type="entry name" value="Amd_phspho_trans"/>
    <property type="match status" value="1"/>
</dbReference>
<feature type="domain" description="Glutamine amidotransferase type-2" evidence="11">
    <location>
        <begin position="24"/>
        <end position="243"/>
    </location>
</feature>
<dbReference type="CDD" id="cd00715">
    <property type="entry name" value="GPATase_N"/>
    <property type="match status" value="1"/>
</dbReference>
<dbReference type="GO" id="GO:0006189">
    <property type="term" value="P:'de novo' IMP biosynthetic process"/>
    <property type="evidence" value="ECO:0007669"/>
    <property type="project" value="UniProtKB-UniRule"/>
</dbReference>
<organism evidence="12 13">
    <name type="scientific">Devosia litorisediminis</name>
    <dbReference type="NCBI Taxonomy" id="2829817"/>
    <lineage>
        <taxon>Bacteria</taxon>
        <taxon>Pseudomonadati</taxon>
        <taxon>Pseudomonadota</taxon>
        <taxon>Alphaproteobacteria</taxon>
        <taxon>Hyphomicrobiales</taxon>
        <taxon>Devosiaceae</taxon>
        <taxon>Devosia</taxon>
    </lineage>
</organism>
<dbReference type="Gene3D" id="3.40.50.2020">
    <property type="match status" value="1"/>
</dbReference>
<evidence type="ECO:0000256" key="5">
    <source>
        <dbReference type="ARBA" id="ARBA00022755"/>
    </source>
</evidence>
<evidence type="ECO:0000256" key="3">
    <source>
        <dbReference type="ARBA" id="ARBA00022676"/>
    </source>
</evidence>
<dbReference type="SUPFAM" id="SSF56235">
    <property type="entry name" value="N-terminal nucleophile aminohydrolases (Ntn hydrolases)"/>
    <property type="match status" value="1"/>
</dbReference>
<evidence type="ECO:0000256" key="9">
    <source>
        <dbReference type="PIRSR" id="PIRSR000485-1"/>
    </source>
</evidence>
<proteinExistence type="inferred from homology"/>
<accession>A0A942E693</accession>
<gene>
    <name evidence="7" type="primary">purF</name>
    <name evidence="12" type="ORF">KD146_09590</name>
</gene>
<dbReference type="EMBL" id="JAGXTP010000001">
    <property type="protein sequence ID" value="MBS3848943.1"/>
    <property type="molecule type" value="Genomic_DNA"/>
</dbReference>
<evidence type="ECO:0000256" key="10">
    <source>
        <dbReference type="SAM" id="MobiDB-lite"/>
    </source>
</evidence>
<evidence type="ECO:0000259" key="11">
    <source>
        <dbReference type="PROSITE" id="PS51278"/>
    </source>
</evidence>
<dbReference type="InterPro" id="IPR029055">
    <property type="entry name" value="Ntn_hydrolases_N"/>
</dbReference>
<dbReference type="EC" id="2.4.2.14" evidence="7"/>
<dbReference type="AlphaFoldDB" id="A0A942E693"/>
<feature type="active site" description="Nucleophile" evidence="7 9">
    <location>
        <position position="24"/>
    </location>
</feature>
<keyword evidence="5 7" id="KW-0658">Purine biosynthesis</keyword>
<dbReference type="NCBIfam" id="TIGR01134">
    <property type="entry name" value="purF"/>
    <property type="match status" value="1"/>
</dbReference>
<dbReference type="Proteomes" id="UP000678281">
    <property type="component" value="Unassembled WGS sequence"/>
</dbReference>
<dbReference type="Gene3D" id="3.60.20.10">
    <property type="entry name" value="Glutamine Phosphoribosylpyrophosphate, subunit 1, domain 1"/>
    <property type="match status" value="1"/>
</dbReference>
<comment type="caution">
    <text evidence="12">The sequence shown here is derived from an EMBL/GenBank/DDBJ whole genome shotgun (WGS) entry which is preliminary data.</text>
</comment>
<reference evidence="12" key="1">
    <citation type="submission" date="2021-04" db="EMBL/GenBank/DDBJ databases">
        <title>Devosia litorisediminis sp. nov., isolated from a sand dune.</title>
        <authorList>
            <person name="Park S."/>
            <person name="Yoon J.-H."/>
        </authorList>
    </citation>
    <scope>NUCLEOTIDE SEQUENCE</scope>
    <source>
        <strain evidence="12">BSSL-BM10</strain>
    </source>
</reference>
<dbReference type="Pfam" id="PF13537">
    <property type="entry name" value="GATase_7"/>
    <property type="match status" value="1"/>
</dbReference>
<dbReference type="SUPFAM" id="SSF53271">
    <property type="entry name" value="PRTase-like"/>
    <property type="match status" value="1"/>
</dbReference>
<comment type="similarity">
    <text evidence="2 7 8">In the C-terminal section; belongs to the purine/pyrimidine phosphoribosyltransferase family.</text>
</comment>
<name>A0A942E693_9HYPH</name>
<dbReference type="InterPro" id="IPR017932">
    <property type="entry name" value="GATase_2_dom"/>
</dbReference>
<evidence type="ECO:0000256" key="7">
    <source>
        <dbReference type="HAMAP-Rule" id="MF_01931"/>
    </source>
</evidence>
<dbReference type="InterPro" id="IPR000836">
    <property type="entry name" value="PRTase_dom"/>
</dbReference>
<dbReference type="GO" id="GO:0004044">
    <property type="term" value="F:amidophosphoribosyltransferase activity"/>
    <property type="evidence" value="ECO:0007669"/>
    <property type="project" value="UniProtKB-UniRule"/>
</dbReference>
<keyword evidence="4 7" id="KW-0808">Transferase</keyword>
<evidence type="ECO:0000313" key="12">
    <source>
        <dbReference type="EMBL" id="MBS3848943.1"/>
    </source>
</evidence>
<dbReference type="Pfam" id="PF00156">
    <property type="entry name" value="Pribosyltran"/>
    <property type="match status" value="1"/>
</dbReference>
<dbReference type="RefSeq" id="WP_212658451.1">
    <property type="nucleotide sequence ID" value="NZ_JAGXTP010000001.1"/>
</dbReference>
<evidence type="ECO:0000256" key="1">
    <source>
        <dbReference type="ARBA" id="ARBA00005209"/>
    </source>
</evidence>
<dbReference type="InterPro" id="IPR005854">
    <property type="entry name" value="PurF"/>
</dbReference>
<comment type="catalytic activity">
    <reaction evidence="7 8">
        <text>5-phospho-beta-D-ribosylamine + L-glutamate + diphosphate = 5-phospho-alpha-D-ribose 1-diphosphate + L-glutamine + H2O</text>
        <dbReference type="Rhea" id="RHEA:14905"/>
        <dbReference type="ChEBI" id="CHEBI:15377"/>
        <dbReference type="ChEBI" id="CHEBI:29985"/>
        <dbReference type="ChEBI" id="CHEBI:33019"/>
        <dbReference type="ChEBI" id="CHEBI:58017"/>
        <dbReference type="ChEBI" id="CHEBI:58359"/>
        <dbReference type="ChEBI" id="CHEBI:58681"/>
        <dbReference type="EC" id="2.4.2.14"/>
    </reaction>
</comment>
<evidence type="ECO:0000256" key="8">
    <source>
        <dbReference type="PIRNR" id="PIRNR000485"/>
    </source>
</evidence>
<keyword evidence="13" id="KW-1185">Reference proteome</keyword>
<dbReference type="InterPro" id="IPR029057">
    <property type="entry name" value="PRTase-like"/>
</dbReference>
<protein>
    <recommendedName>
        <fullName evidence="7">Amidophosphoribosyltransferase</fullName>
        <shortName evidence="7">ATase</shortName>
        <ecNumber evidence="7">2.4.2.14</ecNumber>
    </recommendedName>
    <alternativeName>
        <fullName evidence="7">Glutamine phosphoribosylpyrophosphate amidotransferase</fullName>
        <shortName evidence="7">GPATase</shortName>
    </alternativeName>
</protein>
<dbReference type="PANTHER" id="PTHR11907">
    <property type="entry name" value="AMIDOPHOSPHORIBOSYLTRANSFERASE"/>
    <property type="match status" value="1"/>
</dbReference>
<dbReference type="PROSITE" id="PS51278">
    <property type="entry name" value="GATASE_TYPE_2"/>
    <property type="match status" value="1"/>
</dbReference>